<reference evidence="1" key="1">
    <citation type="submission" date="2014-09" db="EMBL/GenBank/DDBJ databases">
        <authorList>
            <person name="Magalhaes I.L.F."/>
            <person name="Oliveira U."/>
            <person name="Santos F.R."/>
            <person name="Vidigal T.H.D.A."/>
            <person name="Brescovit A.D."/>
            <person name="Santos A.J."/>
        </authorList>
    </citation>
    <scope>NUCLEOTIDE SEQUENCE</scope>
    <source>
        <tissue evidence="1">Shoot tissue taken approximately 20 cm above the soil surface</tissue>
    </source>
</reference>
<dbReference type="EMBL" id="GBRH01269341">
    <property type="protein sequence ID" value="JAD28554.1"/>
    <property type="molecule type" value="Transcribed_RNA"/>
</dbReference>
<name>A0A0A8YNZ2_ARUDO</name>
<evidence type="ECO:0000313" key="1">
    <source>
        <dbReference type="EMBL" id="JAD28554.1"/>
    </source>
</evidence>
<protein>
    <submittedName>
        <fullName evidence="1">Uncharacterized protein</fullName>
    </submittedName>
</protein>
<organism evidence="1">
    <name type="scientific">Arundo donax</name>
    <name type="common">Giant reed</name>
    <name type="synonym">Donax arundinaceus</name>
    <dbReference type="NCBI Taxonomy" id="35708"/>
    <lineage>
        <taxon>Eukaryota</taxon>
        <taxon>Viridiplantae</taxon>
        <taxon>Streptophyta</taxon>
        <taxon>Embryophyta</taxon>
        <taxon>Tracheophyta</taxon>
        <taxon>Spermatophyta</taxon>
        <taxon>Magnoliopsida</taxon>
        <taxon>Liliopsida</taxon>
        <taxon>Poales</taxon>
        <taxon>Poaceae</taxon>
        <taxon>PACMAD clade</taxon>
        <taxon>Arundinoideae</taxon>
        <taxon>Arundineae</taxon>
        <taxon>Arundo</taxon>
    </lineage>
</organism>
<reference evidence="1" key="2">
    <citation type="journal article" date="2015" name="Data Brief">
        <title>Shoot transcriptome of the giant reed, Arundo donax.</title>
        <authorList>
            <person name="Barrero R.A."/>
            <person name="Guerrero F.D."/>
            <person name="Moolhuijzen P."/>
            <person name="Goolsby J.A."/>
            <person name="Tidwell J."/>
            <person name="Bellgard S.E."/>
            <person name="Bellgard M.I."/>
        </authorList>
    </citation>
    <scope>NUCLEOTIDE SEQUENCE</scope>
    <source>
        <tissue evidence="1">Shoot tissue taken approximately 20 cm above the soil surface</tissue>
    </source>
</reference>
<proteinExistence type="predicted"/>
<sequence>MFAVVKFERNI</sequence>
<accession>A0A0A8YNZ2</accession>